<sequence>MLVYVKNKAFPLKTFLVSVSPGDKVARIRGHLLHILYELGKDDHQFRLRYNGQVMRDAFPVSDYNITDNAVVTMIPMGKSKGVLMEIQSLNSSLTSDLSALGQPASVKVALEKEIQMFDRREKMLGDFKALIYIHCIAMILSLLTTRWYAGIWLAVFCILAVLLVPTYSRLGGFVGNTSHIRQTFCLGSGIATLACLAAALYFAVYEWMSISDDGCTDWQMQVDCSPRNIYTAVFFTLHSVVLLFTCGLSWVLLKNFRIEVGDLIEKYLVQERDIEQVMNAARNGKVKDKRIAACDLAAMSASCDDNKFLIVAEGGLEVLTSLAMSRDEVTQEHAVEALSEILTIPTIQDTFVESGGVGTLMAVLHSPSPRAMQEAANAIYTIVADSEENKSAVVADRGLEDLCHAAQDGTITCQRTVSTVMLELAFTADVRAVMASRPGPVKAMVYLCHSNDADTLRFSLQTIELLAIENADLVCRQEELIDLILQLPFRTMDERLYLLASKILLYFAETPKTCEQLLKQSSLRDSLVAMVRTHNAVLQKVVVKMVHCMLESPQLRNKVQECKLDAVLEQVRDHAADRDAWDMADECLNLMTSGPLNDLPTLSTMEKLNKMKVKDGSFGSRTSLGSEGKAGSSGSSGSSDDVKKGLA</sequence>
<evidence type="ECO:0000256" key="1">
    <source>
        <dbReference type="SAM" id="MobiDB-lite"/>
    </source>
</evidence>
<dbReference type="InterPro" id="IPR000626">
    <property type="entry name" value="Ubiquitin-like_dom"/>
</dbReference>
<dbReference type="SUPFAM" id="SSF48371">
    <property type="entry name" value="ARM repeat"/>
    <property type="match status" value="1"/>
</dbReference>
<reference evidence="4 5" key="1">
    <citation type="submission" date="2024-02" db="EMBL/GenBank/DDBJ databases">
        <title>Chromosome-scale genome assembly of the rough periwinkle Littorina saxatilis.</title>
        <authorList>
            <person name="De Jode A."/>
            <person name="Faria R."/>
            <person name="Formenti G."/>
            <person name="Sims Y."/>
            <person name="Smith T.P."/>
            <person name="Tracey A."/>
            <person name="Wood J.M.D."/>
            <person name="Zagrodzka Z.B."/>
            <person name="Johannesson K."/>
            <person name="Butlin R.K."/>
            <person name="Leder E.H."/>
        </authorList>
    </citation>
    <scope>NUCLEOTIDE SEQUENCE [LARGE SCALE GENOMIC DNA]</scope>
    <source>
        <strain evidence="4">Snail1</strain>
        <tissue evidence="4">Muscle</tissue>
    </source>
</reference>
<feature type="compositionally biased region" description="Low complexity" evidence="1">
    <location>
        <begin position="624"/>
        <end position="640"/>
    </location>
</feature>
<dbReference type="Gene3D" id="1.25.10.10">
    <property type="entry name" value="Leucine-rich Repeat Variant"/>
    <property type="match status" value="1"/>
</dbReference>
<feature type="transmembrane region" description="Helical" evidence="2">
    <location>
        <begin position="230"/>
        <end position="254"/>
    </location>
</feature>
<keyword evidence="2" id="KW-0812">Transmembrane</keyword>
<accession>A0AAN9AUA6</accession>
<gene>
    <name evidence="4" type="ORF">V1264_007161</name>
</gene>
<dbReference type="EMBL" id="JBAMIC010000019">
    <property type="protein sequence ID" value="KAK7093398.1"/>
    <property type="molecule type" value="Genomic_DNA"/>
</dbReference>
<protein>
    <recommendedName>
        <fullName evidence="3">Ubiquitin-like domain-containing protein</fullName>
    </recommendedName>
</protein>
<dbReference type="PANTHER" id="PTHR46043:SF13">
    <property type="entry name" value="ARM REPEAT SUPERFAMILY PROTEIN"/>
    <property type="match status" value="1"/>
</dbReference>
<dbReference type="CDD" id="cd17039">
    <property type="entry name" value="Ubl_ubiquitin_like"/>
    <property type="match status" value="1"/>
</dbReference>
<evidence type="ECO:0000313" key="5">
    <source>
        <dbReference type="Proteomes" id="UP001374579"/>
    </source>
</evidence>
<dbReference type="SUPFAM" id="SSF54236">
    <property type="entry name" value="Ubiquitin-like"/>
    <property type="match status" value="1"/>
</dbReference>
<dbReference type="Proteomes" id="UP001374579">
    <property type="component" value="Unassembled WGS sequence"/>
</dbReference>
<keyword evidence="2" id="KW-0472">Membrane</keyword>
<dbReference type="Pfam" id="PF00240">
    <property type="entry name" value="ubiquitin"/>
    <property type="match status" value="1"/>
</dbReference>
<feature type="transmembrane region" description="Helical" evidence="2">
    <location>
        <begin position="130"/>
        <end position="146"/>
    </location>
</feature>
<dbReference type="InterPro" id="IPR016024">
    <property type="entry name" value="ARM-type_fold"/>
</dbReference>
<evidence type="ECO:0000256" key="2">
    <source>
        <dbReference type="SAM" id="Phobius"/>
    </source>
</evidence>
<dbReference type="SMART" id="SM00185">
    <property type="entry name" value="ARM"/>
    <property type="match status" value="2"/>
</dbReference>
<feature type="transmembrane region" description="Helical" evidence="2">
    <location>
        <begin position="152"/>
        <end position="173"/>
    </location>
</feature>
<dbReference type="PANTHER" id="PTHR46043">
    <property type="entry name" value="ARM REPEAT SUPERFAMILY PROTEIN"/>
    <property type="match status" value="1"/>
</dbReference>
<dbReference type="InterPro" id="IPR029071">
    <property type="entry name" value="Ubiquitin-like_domsf"/>
</dbReference>
<dbReference type="PROSITE" id="PS50053">
    <property type="entry name" value="UBIQUITIN_2"/>
    <property type="match status" value="1"/>
</dbReference>
<evidence type="ECO:0000259" key="3">
    <source>
        <dbReference type="PROSITE" id="PS50053"/>
    </source>
</evidence>
<name>A0AAN9AUA6_9CAEN</name>
<dbReference type="InterPro" id="IPR000225">
    <property type="entry name" value="Armadillo"/>
</dbReference>
<feature type="region of interest" description="Disordered" evidence="1">
    <location>
        <begin position="614"/>
        <end position="648"/>
    </location>
</feature>
<feature type="transmembrane region" description="Helical" evidence="2">
    <location>
        <begin position="185"/>
        <end position="205"/>
    </location>
</feature>
<comment type="caution">
    <text evidence="4">The sequence shown here is derived from an EMBL/GenBank/DDBJ whole genome shotgun (WGS) entry which is preliminary data.</text>
</comment>
<dbReference type="InterPro" id="IPR011989">
    <property type="entry name" value="ARM-like"/>
</dbReference>
<dbReference type="Gene3D" id="3.10.20.90">
    <property type="entry name" value="Phosphatidylinositol 3-kinase Catalytic Subunit, Chain A, domain 1"/>
    <property type="match status" value="1"/>
</dbReference>
<proteinExistence type="predicted"/>
<feature type="domain" description="Ubiquitin-like" evidence="3">
    <location>
        <begin position="1"/>
        <end position="75"/>
    </location>
</feature>
<dbReference type="AlphaFoldDB" id="A0AAN9AUA6"/>
<keyword evidence="5" id="KW-1185">Reference proteome</keyword>
<dbReference type="Pfam" id="PF00514">
    <property type="entry name" value="Arm"/>
    <property type="match status" value="1"/>
</dbReference>
<keyword evidence="2" id="KW-1133">Transmembrane helix</keyword>
<organism evidence="4 5">
    <name type="scientific">Littorina saxatilis</name>
    <dbReference type="NCBI Taxonomy" id="31220"/>
    <lineage>
        <taxon>Eukaryota</taxon>
        <taxon>Metazoa</taxon>
        <taxon>Spiralia</taxon>
        <taxon>Lophotrochozoa</taxon>
        <taxon>Mollusca</taxon>
        <taxon>Gastropoda</taxon>
        <taxon>Caenogastropoda</taxon>
        <taxon>Littorinimorpha</taxon>
        <taxon>Littorinoidea</taxon>
        <taxon>Littorinidae</taxon>
        <taxon>Littorina</taxon>
    </lineage>
</organism>
<evidence type="ECO:0000313" key="4">
    <source>
        <dbReference type="EMBL" id="KAK7093398.1"/>
    </source>
</evidence>